<protein>
    <submittedName>
        <fullName evidence="2">Unannotated protein</fullName>
    </submittedName>
</protein>
<reference evidence="2" key="1">
    <citation type="submission" date="2020-05" db="EMBL/GenBank/DDBJ databases">
        <authorList>
            <person name="Chiriac C."/>
            <person name="Salcher M."/>
            <person name="Ghai R."/>
            <person name="Kavagutti S V."/>
        </authorList>
    </citation>
    <scope>NUCLEOTIDE SEQUENCE</scope>
</reference>
<dbReference type="AlphaFoldDB" id="A0A6J6GPV9"/>
<accession>A0A6J6GPV9</accession>
<evidence type="ECO:0000256" key="1">
    <source>
        <dbReference type="SAM" id="MobiDB-lite"/>
    </source>
</evidence>
<dbReference type="EMBL" id="CAEZSR010000323">
    <property type="protein sequence ID" value="CAB4600905.1"/>
    <property type="molecule type" value="Genomic_DNA"/>
</dbReference>
<proteinExistence type="predicted"/>
<feature type="region of interest" description="Disordered" evidence="1">
    <location>
        <begin position="16"/>
        <end position="51"/>
    </location>
</feature>
<sequence>MNAGRSACAIRFASVATSSSSGAAPLPVHSSTGGSSPLAAPNTSSGKSRKVGPRCGVIASEAAACTAAAACDGSFTVPADFVIDATTGT</sequence>
<organism evidence="2">
    <name type="scientific">freshwater metagenome</name>
    <dbReference type="NCBI Taxonomy" id="449393"/>
    <lineage>
        <taxon>unclassified sequences</taxon>
        <taxon>metagenomes</taxon>
        <taxon>ecological metagenomes</taxon>
    </lineage>
</organism>
<name>A0A6J6GPV9_9ZZZZ</name>
<feature type="compositionally biased region" description="Polar residues" evidence="1">
    <location>
        <begin position="29"/>
        <end position="46"/>
    </location>
</feature>
<gene>
    <name evidence="2" type="ORF">UFOPK1493_04316</name>
</gene>
<evidence type="ECO:0000313" key="2">
    <source>
        <dbReference type="EMBL" id="CAB4600905.1"/>
    </source>
</evidence>